<dbReference type="EMBL" id="JDFF01000024">
    <property type="protein sequence ID" value="EWC91628.1"/>
    <property type="molecule type" value="Genomic_DNA"/>
</dbReference>
<feature type="transmembrane region" description="Helical" evidence="10">
    <location>
        <begin position="173"/>
        <end position="191"/>
    </location>
</feature>
<evidence type="ECO:0000256" key="2">
    <source>
        <dbReference type="ARBA" id="ARBA00004651"/>
    </source>
</evidence>
<sequence>MDFLLSYLSSHSLELVTVFVSLLWLYLEYKASIWLWLVGIILPILWIPIAWKAHLYGMLSINIYYLITSVWGWIAWLRRGSQDGEEEVPITDIPRKTLLYTLLIIFALYYPLIRLSVYLPEWRIPWADALLTLSSVIGMIWMARKWRQHWLCWIVANAAGVISLLSAQDYLSTFVYAVNFVTAFFGFYKWTRLMKRDQA</sequence>
<comment type="caution">
    <text evidence="11">The sequence shown here is derived from an EMBL/GenBank/DDBJ whole genome shotgun (WGS) entry which is preliminary data.</text>
</comment>
<evidence type="ECO:0000256" key="4">
    <source>
        <dbReference type="ARBA" id="ARBA00017522"/>
    </source>
</evidence>
<feature type="transmembrane region" description="Helical" evidence="10">
    <location>
        <begin position="57"/>
        <end position="77"/>
    </location>
</feature>
<comment type="similarity">
    <text evidence="3">Belongs to the nicotinamide ribonucleoside (NR) uptake permease (TC 4.B.1) family.</text>
</comment>
<evidence type="ECO:0000256" key="9">
    <source>
        <dbReference type="ARBA" id="ARBA00023136"/>
    </source>
</evidence>
<name>Z4WQT2_9PORP</name>
<keyword evidence="12" id="KW-1185">Reference proteome</keyword>
<comment type="function">
    <text evidence="1">Required for nicotinamide riboside transport across the inner membrane.</text>
</comment>
<evidence type="ECO:0000313" key="12">
    <source>
        <dbReference type="Proteomes" id="UP000023482"/>
    </source>
</evidence>
<feature type="transmembrane region" description="Helical" evidence="10">
    <location>
        <begin position="124"/>
        <end position="143"/>
    </location>
</feature>
<keyword evidence="7 10" id="KW-0812">Transmembrane</keyword>
<keyword evidence="8 10" id="KW-1133">Transmembrane helix</keyword>
<evidence type="ECO:0000256" key="6">
    <source>
        <dbReference type="ARBA" id="ARBA00022475"/>
    </source>
</evidence>
<evidence type="ECO:0000256" key="7">
    <source>
        <dbReference type="ARBA" id="ARBA00022692"/>
    </source>
</evidence>
<dbReference type="GO" id="GO:0005886">
    <property type="term" value="C:plasma membrane"/>
    <property type="evidence" value="ECO:0007669"/>
    <property type="project" value="UniProtKB-SubCell"/>
</dbReference>
<dbReference type="PATRIC" id="fig|887901.3.peg.1335"/>
<feature type="transmembrane region" description="Helical" evidence="10">
    <location>
        <begin position="6"/>
        <end position="26"/>
    </location>
</feature>
<keyword evidence="6" id="KW-1003">Cell membrane</keyword>
<proteinExistence type="inferred from homology"/>
<dbReference type="Pfam" id="PF04973">
    <property type="entry name" value="NMN_transporter"/>
    <property type="match status" value="1"/>
</dbReference>
<dbReference type="PANTHER" id="PTHR36122:SF2">
    <property type="entry name" value="NICOTINAMIDE RIBOSIDE TRANSPORTER PNUC"/>
    <property type="match status" value="1"/>
</dbReference>
<comment type="subcellular location">
    <subcellularLocation>
        <location evidence="2">Cell membrane</location>
        <topology evidence="2">Multi-pass membrane protein</topology>
    </subcellularLocation>
</comment>
<evidence type="ECO:0000313" key="11">
    <source>
        <dbReference type="EMBL" id="EWC91628.1"/>
    </source>
</evidence>
<gene>
    <name evidence="11" type="primary">pnuC</name>
    <name evidence="11" type="ORF">HMPREF0636_0329</name>
</gene>
<evidence type="ECO:0000256" key="8">
    <source>
        <dbReference type="ARBA" id="ARBA00022989"/>
    </source>
</evidence>
<evidence type="ECO:0000256" key="1">
    <source>
        <dbReference type="ARBA" id="ARBA00002672"/>
    </source>
</evidence>
<dbReference type="InterPro" id="IPR006419">
    <property type="entry name" value="NMN_transpt_PnuC"/>
</dbReference>
<dbReference type="AlphaFoldDB" id="Z4WQT2"/>
<reference evidence="11 12" key="1">
    <citation type="submission" date="2014-01" db="EMBL/GenBank/DDBJ databases">
        <authorList>
            <person name="Durkin A.S."/>
            <person name="McCorrison J."/>
            <person name="Torralba M."/>
            <person name="Gillis M."/>
            <person name="Haft D.H."/>
            <person name="Methe B."/>
            <person name="Sutton G."/>
            <person name="Nelson K.E."/>
        </authorList>
    </citation>
    <scope>NUCLEOTIDE SEQUENCE [LARGE SCALE GENOMIC DNA]</scope>
    <source>
        <strain evidence="11 12">ATCC 51270</strain>
    </source>
</reference>
<keyword evidence="9 10" id="KW-0472">Membrane</keyword>
<dbReference type="OrthoDB" id="9791248at2"/>
<dbReference type="PANTHER" id="PTHR36122">
    <property type="entry name" value="NICOTINAMIDE RIBOSIDE TRANSPORTER PNUC"/>
    <property type="match status" value="1"/>
</dbReference>
<dbReference type="GO" id="GO:0034257">
    <property type="term" value="F:nicotinamide riboside transmembrane transporter activity"/>
    <property type="evidence" value="ECO:0007669"/>
    <property type="project" value="InterPro"/>
</dbReference>
<evidence type="ECO:0000256" key="3">
    <source>
        <dbReference type="ARBA" id="ARBA00006669"/>
    </source>
</evidence>
<feature type="transmembrane region" description="Helical" evidence="10">
    <location>
        <begin position="98"/>
        <end position="118"/>
    </location>
</feature>
<dbReference type="Proteomes" id="UP000023482">
    <property type="component" value="Unassembled WGS sequence"/>
</dbReference>
<dbReference type="NCBIfam" id="TIGR01528">
    <property type="entry name" value="NMN_trans_PnuC"/>
    <property type="match status" value="1"/>
</dbReference>
<evidence type="ECO:0000256" key="10">
    <source>
        <dbReference type="SAM" id="Phobius"/>
    </source>
</evidence>
<feature type="transmembrane region" description="Helical" evidence="10">
    <location>
        <begin position="150"/>
        <end position="167"/>
    </location>
</feature>
<organism evidence="11 12">
    <name type="scientific">Porphyromonas catoniae ATCC 51270</name>
    <dbReference type="NCBI Taxonomy" id="887901"/>
    <lineage>
        <taxon>Bacteria</taxon>
        <taxon>Pseudomonadati</taxon>
        <taxon>Bacteroidota</taxon>
        <taxon>Bacteroidia</taxon>
        <taxon>Bacteroidales</taxon>
        <taxon>Porphyromonadaceae</taxon>
        <taxon>Porphyromonas</taxon>
    </lineage>
</organism>
<feature type="transmembrane region" description="Helical" evidence="10">
    <location>
        <begin position="33"/>
        <end position="51"/>
    </location>
</feature>
<accession>Z4WQT2</accession>
<evidence type="ECO:0000256" key="5">
    <source>
        <dbReference type="ARBA" id="ARBA00022448"/>
    </source>
</evidence>
<dbReference type="RefSeq" id="WP_044169263.1">
    <property type="nucleotide sequence ID" value="NZ_JDFF01000024.1"/>
</dbReference>
<protein>
    <recommendedName>
        <fullName evidence="4">Nicotinamide riboside transporter PnuC</fullName>
    </recommendedName>
</protein>
<keyword evidence="5" id="KW-0813">Transport</keyword>